<proteinExistence type="predicted"/>
<sequence length="168" mass="18974">MLPLPSTTLPDWETLKRTVYSDDGSLRDIYVLDTTREDWNRWIAFVNARYPVRWEAEGHNGGAPATAINADFIARRWDAGREQLTVLAAVFLGNVQANCHFFVETNIEQDLAPGEIRTPADHEQVLAYLIDLSTALSKEVILTEESAEEAVWFRVNGTCVEYISAPYI</sequence>
<dbReference type="OrthoDB" id="7875217at2"/>
<reference evidence="1 2" key="1">
    <citation type="submission" date="2019-04" db="EMBL/GenBank/DDBJ databases">
        <authorList>
            <person name="Feng G."/>
            <person name="Zhang J."/>
            <person name="Zhu H."/>
        </authorList>
    </citation>
    <scope>NUCLEOTIDE SEQUENCE [LARGE SCALE GENOMIC DNA]</scope>
    <source>
        <strain evidence="1 2">9PBR-1</strain>
    </source>
</reference>
<dbReference type="AlphaFoldDB" id="A0A4Z0PWX7"/>
<evidence type="ECO:0000313" key="2">
    <source>
        <dbReference type="Proteomes" id="UP000298471"/>
    </source>
</evidence>
<protein>
    <submittedName>
        <fullName evidence="1">Uncharacterized protein</fullName>
    </submittedName>
</protein>
<evidence type="ECO:0000313" key="1">
    <source>
        <dbReference type="EMBL" id="TGE20912.1"/>
    </source>
</evidence>
<dbReference type="RefSeq" id="WP_135399307.1">
    <property type="nucleotide sequence ID" value="NZ_SRMB01000009.1"/>
</dbReference>
<keyword evidence="2" id="KW-1185">Reference proteome</keyword>
<name>A0A4Z0PWX7_9BACT</name>
<organism evidence="1 2">
    <name type="scientific">Hymenobacter metallicola</name>
    <dbReference type="NCBI Taxonomy" id="2563114"/>
    <lineage>
        <taxon>Bacteria</taxon>
        <taxon>Pseudomonadati</taxon>
        <taxon>Bacteroidota</taxon>
        <taxon>Cytophagia</taxon>
        <taxon>Cytophagales</taxon>
        <taxon>Hymenobacteraceae</taxon>
        <taxon>Hymenobacter</taxon>
    </lineage>
</organism>
<dbReference type="EMBL" id="SRMB01000009">
    <property type="protein sequence ID" value="TGE20912.1"/>
    <property type="molecule type" value="Genomic_DNA"/>
</dbReference>
<gene>
    <name evidence="1" type="ORF">E5K02_25260</name>
</gene>
<comment type="caution">
    <text evidence="1">The sequence shown here is derived from an EMBL/GenBank/DDBJ whole genome shotgun (WGS) entry which is preliminary data.</text>
</comment>
<dbReference type="Proteomes" id="UP000298471">
    <property type="component" value="Unassembled WGS sequence"/>
</dbReference>
<accession>A0A4Z0PWX7</accession>